<dbReference type="Gene3D" id="1.10.238.10">
    <property type="entry name" value="EF-hand"/>
    <property type="match status" value="1"/>
</dbReference>
<dbReference type="CDD" id="cd00051">
    <property type="entry name" value="EFh"/>
    <property type="match status" value="1"/>
</dbReference>
<evidence type="ECO:0000313" key="2">
    <source>
        <dbReference type="EMBL" id="CAF2794219.1"/>
    </source>
</evidence>
<evidence type="ECO:0000256" key="1">
    <source>
        <dbReference type="ARBA" id="ARBA00022837"/>
    </source>
</evidence>
<name>A0A7R8CED0_LEPSM</name>
<accession>A0A7R8CED0</accession>
<reference evidence="2" key="1">
    <citation type="submission" date="2021-02" db="EMBL/GenBank/DDBJ databases">
        <authorList>
            <person name="Bekaert M."/>
        </authorList>
    </citation>
    <scope>NUCLEOTIDE SEQUENCE</scope>
    <source>
        <strain evidence="2">IoA-00</strain>
    </source>
</reference>
<dbReference type="InterPro" id="IPR018247">
    <property type="entry name" value="EF_Hand_1_Ca_BS"/>
</dbReference>
<evidence type="ECO:0000313" key="3">
    <source>
        <dbReference type="Proteomes" id="UP000675881"/>
    </source>
</evidence>
<proteinExistence type="predicted"/>
<dbReference type="PROSITE" id="PS00018">
    <property type="entry name" value="EF_HAND_1"/>
    <property type="match status" value="1"/>
</dbReference>
<dbReference type="PROSITE" id="PS50222">
    <property type="entry name" value="EF_HAND_2"/>
    <property type="match status" value="1"/>
</dbReference>
<dbReference type="EMBL" id="HG994589">
    <property type="protein sequence ID" value="CAF2794219.1"/>
    <property type="molecule type" value="Genomic_DNA"/>
</dbReference>
<dbReference type="GO" id="GO:0005509">
    <property type="term" value="F:calcium ion binding"/>
    <property type="evidence" value="ECO:0007669"/>
    <property type="project" value="InterPro"/>
</dbReference>
<keyword evidence="3" id="KW-1185">Reference proteome</keyword>
<dbReference type="InterPro" id="IPR011992">
    <property type="entry name" value="EF-hand-dom_pair"/>
</dbReference>
<sequence>MNAIKYVLPNTEQRCSLHFSQCIVRRIQSTGLNQRYENDSTFALNLKMLGALVFVPVKNTFEAPCENDIFPNEAQGDHSGSLTRSELEEILANILKQEHIRSDKGTELINDIFRELDENKDGLITKQEFIHSASGSVLLWEILSSVAEKERRKHNNRSSRKKSKRQSNEWKEFDLSVVLANTLIIRNMFWMDF</sequence>
<protein>
    <submittedName>
        <fullName evidence="2">(salmon louse) hypothetical protein</fullName>
    </submittedName>
</protein>
<dbReference type="AlphaFoldDB" id="A0A7R8CED0"/>
<organism evidence="2 3">
    <name type="scientific">Lepeophtheirus salmonis</name>
    <name type="common">Salmon louse</name>
    <name type="synonym">Caligus salmonis</name>
    <dbReference type="NCBI Taxonomy" id="72036"/>
    <lineage>
        <taxon>Eukaryota</taxon>
        <taxon>Metazoa</taxon>
        <taxon>Ecdysozoa</taxon>
        <taxon>Arthropoda</taxon>
        <taxon>Crustacea</taxon>
        <taxon>Multicrustacea</taxon>
        <taxon>Hexanauplia</taxon>
        <taxon>Copepoda</taxon>
        <taxon>Siphonostomatoida</taxon>
        <taxon>Caligidae</taxon>
        <taxon>Lepeophtheirus</taxon>
    </lineage>
</organism>
<dbReference type="InterPro" id="IPR002048">
    <property type="entry name" value="EF_hand_dom"/>
</dbReference>
<dbReference type="SUPFAM" id="SSF47473">
    <property type="entry name" value="EF-hand"/>
    <property type="match status" value="1"/>
</dbReference>
<gene>
    <name evidence="2" type="ORF">LSAA_2520</name>
</gene>
<dbReference type="OrthoDB" id="114727at2759"/>
<dbReference type="Pfam" id="PF13499">
    <property type="entry name" value="EF-hand_7"/>
    <property type="match status" value="1"/>
</dbReference>
<dbReference type="Proteomes" id="UP000675881">
    <property type="component" value="Chromosome 10"/>
</dbReference>
<keyword evidence="1" id="KW-0106">Calcium</keyword>